<evidence type="ECO:0008006" key="5">
    <source>
        <dbReference type="Google" id="ProtNLM"/>
    </source>
</evidence>
<dbReference type="AlphaFoldDB" id="A0AAW0RMY6"/>
<keyword evidence="4" id="KW-1185">Reference proteome</keyword>
<proteinExistence type="predicted"/>
<dbReference type="GO" id="GO:0004609">
    <property type="term" value="F:phosphatidylserine decarboxylase activity"/>
    <property type="evidence" value="ECO:0007669"/>
    <property type="project" value="InterPro"/>
</dbReference>
<evidence type="ECO:0000256" key="2">
    <source>
        <dbReference type="ARBA" id="ARBA00023239"/>
    </source>
</evidence>
<dbReference type="InterPro" id="IPR003817">
    <property type="entry name" value="PS_Dcarbxylase"/>
</dbReference>
<accession>A0AAW0RMY6</accession>
<protein>
    <recommendedName>
        <fullName evidence="5">Phosphatidylserine decarboxylase</fullName>
    </recommendedName>
</protein>
<dbReference type="GO" id="GO:0008654">
    <property type="term" value="P:phospholipid biosynthetic process"/>
    <property type="evidence" value="ECO:0007669"/>
    <property type="project" value="InterPro"/>
</dbReference>
<evidence type="ECO:0000313" key="4">
    <source>
        <dbReference type="Proteomes" id="UP001397290"/>
    </source>
</evidence>
<keyword evidence="1" id="KW-0210">Decarboxylase</keyword>
<reference evidence="3 4" key="1">
    <citation type="submission" date="2020-02" db="EMBL/GenBank/DDBJ databases">
        <title>Comparative genomics of the hypocrealean fungal genus Beauvera.</title>
        <authorList>
            <person name="Showalter D.N."/>
            <person name="Bushley K.E."/>
            <person name="Rehner S.A."/>
        </authorList>
    </citation>
    <scope>NUCLEOTIDE SEQUENCE [LARGE SCALE GENOMIC DNA]</scope>
    <source>
        <strain evidence="3 4">ARSEF4384</strain>
    </source>
</reference>
<dbReference type="Pfam" id="PF02666">
    <property type="entry name" value="PS_Dcarbxylase"/>
    <property type="match status" value="1"/>
</dbReference>
<dbReference type="PANTHER" id="PTHR10067:SF13">
    <property type="entry name" value="PHOSPHATIDYLSERINE DECARBOXYLASE"/>
    <property type="match status" value="1"/>
</dbReference>
<name>A0AAW0RMY6_9HYPO</name>
<dbReference type="Proteomes" id="UP001397290">
    <property type="component" value="Unassembled WGS sequence"/>
</dbReference>
<evidence type="ECO:0000256" key="1">
    <source>
        <dbReference type="ARBA" id="ARBA00022793"/>
    </source>
</evidence>
<organism evidence="3 4">
    <name type="scientific">Beauveria asiatica</name>
    <dbReference type="NCBI Taxonomy" id="1069075"/>
    <lineage>
        <taxon>Eukaryota</taxon>
        <taxon>Fungi</taxon>
        <taxon>Dikarya</taxon>
        <taxon>Ascomycota</taxon>
        <taxon>Pezizomycotina</taxon>
        <taxon>Sordariomycetes</taxon>
        <taxon>Hypocreomycetidae</taxon>
        <taxon>Hypocreales</taxon>
        <taxon>Cordycipitaceae</taxon>
        <taxon>Beauveria</taxon>
    </lineage>
</organism>
<gene>
    <name evidence="3" type="ORF">G3M48_007033</name>
</gene>
<sequence>MNYSPVVQDLANAINGNDGWLGRFNGAILSAKAASPDDYKDIHEKTALPDFLSFIDDFLRWVPNVNPDVKAMDDVMERLGKFYFVFDQEQVYKLQTPITPANAEGPLSWLSNWLATYALELGNFMDTPESLTRASLRSFYNRPDYHMEDYIQPRGGWKSYNQFFARNVKPGARKIDDIGNDSIIISPADSCFDGAWPVDDNGNVTLKEVPWNINSLLQHSHYRDEFKGGIFMHAFLSSNDYHRQHAPVAGTVVEAKNIAGQVYLEVKAKDGKVSPVRPLPRRGEKNVDVLDNEGYQWCQMRGLVVLQSRIGYVAVLPIGMAQISSVVITAEVGRYLHKGEEISYFQFGGSDIVVVFQKKSKVNITAELTTPRTHYNVGNKIAESHMEL</sequence>
<evidence type="ECO:0000313" key="3">
    <source>
        <dbReference type="EMBL" id="KAK8143587.1"/>
    </source>
</evidence>
<dbReference type="PANTHER" id="PTHR10067">
    <property type="entry name" value="PHOSPHATIDYLSERINE DECARBOXYLASE"/>
    <property type="match status" value="1"/>
</dbReference>
<dbReference type="EMBL" id="JAAHCF010000490">
    <property type="protein sequence ID" value="KAK8143587.1"/>
    <property type="molecule type" value="Genomic_DNA"/>
</dbReference>
<keyword evidence="2" id="KW-0456">Lyase</keyword>
<comment type="caution">
    <text evidence="3">The sequence shown here is derived from an EMBL/GenBank/DDBJ whole genome shotgun (WGS) entry which is preliminary data.</text>
</comment>